<feature type="domain" description="XS" evidence="2">
    <location>
        <begin position="391"/>
        <end position="524"/>
    </location>
</feature>
<feature type="compositionally biased region" description="Basic and acidic residues" evidence="1">
    <location>
        <begin position="245"/>
        <end position="256"/>
    </location>
</feature>
<dbReference type="EMBL" id="JAUJYO010000015">
    <property type="protein sequence ID" value="KAK1297183.1"/>
    <property type="molecule type" value="Genomic_DNA"/>
</dbReference>
<feature type="region of interest" description="Disordered" evidence="1">
    <location>
        <begin position="1"/>
        <end position="100"/>
    </location>
</feature>
<name>A0AAV9D9W8_ACOCL</name>
<reference evidence="3" key="1">
    <citation type="journal article" date="2023" name="Nat. Commun.">
        <title>Diploid and tetraploid genomes of Acorus and the evolution of monocots.</title>
        <authorList>
            <person name="Ma L."/>
            <person name="Liu K.W."/>
            <person name="Li Z."/>
            <person name="Hsiao Y.Y."/>
            <person name="Qi Y."/>
            <person name="Fu T."/>
            <person name="Tang G.D."/>
            <person name="Zhang D."/>
            <person name="Sun W.H."/>
            <person name="Liu D.K."/>
            <person name="Li Y."/>
            <person name="Chen G.Z."/>
            <person name="Liu X.D."/>
            <person name="Liao X.Y."/>
            <person name="Jiang Y.T."/>
            <person name="Yu X."/>
            <person name="Hao Y."/>
            <person name="Huang J."/>
            <person name="Zhao X.W."/>
            <person name="Ke S."/>
            <person name="Chen Y.Y."/>
            <person name="Wu W.L."/>
            <person name="Hsu J.L."/>
            <person name="Lin Y.F."/>
            <person name="Huang M.D."/>
            <person name="Li C.Y."/>
            <person name="Huang L."/>
            <person name="Wang Z.W."/>
            <person name="Zhao X."/>
            <person name="Zhong W.Y."/>
            <person name="Peng D.H."/>
            <person name="Ahmad S."/>
            <person name="Lan S."/>
            <person name="Zhang J.S."/>
            <person name="Tsai W.C."/>
            <person name="Van de Peer Y."/>
            <person name="Liu Z.J."/>
        </authorList>
    </citation>
    <scope>NUCLEOTIDE SEQUENCE</scope>
    <source>
        <strain evidence="3">CP</strain>
    </source>
</reference>
<evidence type="ECO:0000313" key="4">
    <source>
        <dbReference type="Proteomes" id="UP001180020"/>
    </source>
</evidence>
<evidence type="ECO:0000313" key="3">
    <source>
        <dbReference type="EMBL" id="KAK1297183.1"/>
    </source>
</evidence>
<dbReference type="GO" id="GO:0031047">
    <property type="term" value="P:regulatory ncRNA-mediated gene silencing"/>
    <property type="evidence" value="ECO:0007669"/>
    <property type="project" value="InterPro"/>
</dbReference>
<reference evidence="3" key="2">
    <citation type="submission" date="2023-06" db="EMBL/GenBank/DDBJ databases">
        <authorList>
            <person name="Ma L."/>
            <person name="Liu K.-W."/>
            <person name="Li Z."/>
            <person name="Hsiao Y.-Y."/>
            <person name="Qi Y."/>
            <person name="Fu T."/>
            <person name="Tang G."/>
            <person name="Zhang D."/>
            <person name="Sun W.-H."/>
            <person name="Liu D.-K."/>
            <person name="Li Y."/>
            <person name="Chen G.-Z."/>
            <person name="Liu X.-D."/>
            <person name="Liao X.-Y."/>
            <person name="Jiang Y.-T."/>
            <person name="Yu X."/>
            <person name="Hao Y."/>
            <person name="Huang J."/>
            <person name="Zhao X.-W."/>
            <person name="Ke S."/>
            <person name="Chen Y.-Y."/>
            <person name="Wu W.-L."/>
            <person name="Hsu J.-L."/>
            <person name="Lin Y.-F."/>
            <person name="Huang M.-D."/>
            <person name="Li C.-Y."/>
            <person name="Huang L."/>
            <person name="Wang Z.-W."/>
            <person name="Zhao X."/>
            <person name="Zhong W.-Y."/>
            <person name="Peng D.-H."/>
            <person name="Ahmad S."/>
            <person name="Lan S."/>
            <person name="Zhang J.-S."/>
            <person name="Tsai W.-C."/>
            <person name="Van De Peer Y."/>
            <person name="Liu Z.-J."/>
        </authorList>
    </citation>
    <scope>NUCLEOTIDE SEQUENCE</scope>
    <source>
        <strain evidence="3">CP</strain>
        <tissue evidence="3">Leaves</tissue>
    </source>
</reference>
<feature type="compositionally biased region" description="Pro residues" evidence="1">
    <location>
        <begin position="146"/>
        <end position="155"/>
    </location>
</feature>
<accession>A0AAV9D9W8</accession>
<keyword evidence="4" id="KW-1185">Reference proteome</keyword>
<dbReference type="InterPro" id="IPR038588">
    <property type="entry name" value="XS_domain_sf"/>
</dbReference>
<evidence type="ECO:0000259" key="2">
    <source>
        <dbReference type="Pfam" id="PF03468"/>
    </source>
</evidence>
<feature type="compositionally biased region" description="Pro residues" evidence="1">
    <location>
        <begin position="73"/>
        <end position="83"/>
    </location>
</feature>
<evidence type="ECO:0000256" key="1">
    <source>
        <dbReference type="SAM" id="MobiDB-lite"/>
    </source>
</evidence>
<dbReference type="Proteomes" id="UP001180020">
    <property type="component" value="Unassembled WGS sequence"/>
</dbReference>
<dbReference type="AlphaFoldDB" id="A0AAV9D9W8"/>
<protein>
    <recommendedName>
        <fullName evidence="2">XS domain-containing protein</fullName>
    </recommendedName>
</protein>
<gene>
    <name evidence="3" type="ORF">QJS10_CPB15g02060</name>
</gene>
<dbReference type="Pfam" id="PF03468">
    <property type="entry name" value="XS"/>
    <property type="match status" value="1"/>
</dbReference>
<feature type="compositionally biased region" description="Basic and acidic residues" evidence="1">
    <location>
        <begin position="31"/>
        <end position="45"/>
    </location>
</feature>
<comment type="caution">
    <text evidence="3">The sequence shown here is derived from an EMBL/GenBank/DDBJ whole genome shotgun (WGS) entry which is preliminary data.</text>
</comment>
<feature type="compositionally biased region" description="Low complexity" evidence="1">
    <location>
        <begin position="10"/>
        <end position="28"/>
    </location>
</feature>
<feature type="compositionally biased region" description="Basic and acidic residues" evidence="1">
    <location>
        <begin position="175"/>
        <end position="185"/>
    </location>
</feature>
<sequence>MKNHKPPPKGSSQKPPTPAGATPSSSSQRKSRWESEKPSPNDRSKPSKAPKPSPKHDPSAATPGRGSDGPPRDQIPPPHPPLPAGAGAGAAMPSPPPAYGFHMLERRTIVLADGSVRSYFALPPDEFPQAPPMPGGLRPPIDHFGGPPPPMPPHRGPGMGFDNHFPPPGGLLSPDDFRRDRDDPFARGGPYDPRGLPPVDGPSLKRKYGEEDRRDDFMRHQLYQHGNPNPNGYRGDFLVGPSSPPRRDRPMDDSHQAKHARVGPDGYGDLPRRGRGEENLLMDVDPQALKRAFLRFSKTINEVPSERKNYLENGKYGPLQCGVCGRSSKDFKDVHELVMHAYNSQHAELRVDHLGLHKALCVLMGWNYAKPPDHNKAYQSLPAVDVAMNREDLIMWPPTVIIHNTISGKRKDGRMEGMGNKEMDNKLKELGFGGAKSRSIYGKEGHQGVTVVKFANTHAGLKEAERLSEYFEKENHARKGWARAEASKSGGGDDNNPLLVKIDDKSREKKRIFYGYLATASDLEKVDSDARKKAVIKSRRALELLD</sequence>
<organism evidence="3 4">
    <name type="scientific">Acorus calamus</name>
    <name type="common">Sweet flag</name>
    <dbReference type="NCBI Taxonomy" id="4465"/>
    <lineage>
        <taxon>Eukaryota</taxon>
        <taxon>Viridiplantae</taxon>
        <taxon>Streptophyta</taxon>
        <taxon>Embryophyta</taxon>
        <taxon>Tracheophyta</taxon>
        <taxon>Spermatophyta</taxon>
        <taxon>Magnoliopsida</taxon>
        <taxon>Liliopsida</taxon>
        <taxon>Acoraceae</taxon>
        <taxon>Acorus</taxon>
    </lineage>
</organism>
<feature type="region of interest" description="Disordered" evidence="1">
    <location>
        <begin position="225"/>
        <end position="271"/>
    </location>
</feature>
<dbReference type="PANTHER" id="PTHR46619:SF3">
    <property type="entry name" value="RNA RECOGNITION MOTIF XS DOMAIN PROTEIN"/>
    <property type="match status" value="1"/>
</dbReference>
<dbReference type="Gene3D" id="3.30.70.2890">
    <property type="entry name" value="XS domain"/>
    <property type="match status" value="1"/>
</dbReference>
<feature type="region of interest" description="Disordered" evidence="1">
    <location>
        <begin position="127"/>
        <end position="211"/>
    </location>
</feature>
<dbReference type="PANTHER" id="PTHR46619">
    <property type="entry name" value="RNA RECOGNITION MOTIF XS DOMAIN PROTEIN-RELATED"/>
    <property type="match status" value="1"/>
</dbReference>
<dbReference type="InterPro" id="IPR005380">
    <property type="entry name" value="XS_domain"/>
</dbReference>
<proteinExistence type="predicted"/>